<reference evidence="2" key="1">
    <citation type="submission" date="2017-07" db="EMBL/GenBank/DDBJ databases">
        <title>Taro Niue Genome Assembly and Annotation.</title>
        <authorList>
            <person name="Atibalentja N."/>
            <person name="Keating K."/>
            <person name="Fields C.J."/>
        </authorList>
    </citation>
    <scope>NUCLEOTIDE SEQUENCE</scope>
    <source>
        <strain evidence="2">Niue_2</strain>
        <tissue evidence="2">Leaf</tissue>
    </source>
</reference>
<gene>
    <name evidence="2" type="ORF">Taro_042188</name>
</gene>
<comment type="caution">
    <text evidence="2">The sequence shown here is derived from an EMBL/GenBank/DDBJ whole genome shotgun (WGS) entry which is preliminary data.</text>
</comment>
<keyword evidence="1" id="KW-1133">Transmembrane helix</keyword>
<dbReference type="AlphaFoldDB" id="A0A843WG75"/>
<evidence type="ECO:0000313" key="2">
    <source>
        <dbReference type="EMBL" id="MQM09322.1"/>
    </source>
</evidence>
<dbReference type="EMBL" id="NMUH01004345">
    <property type="protein sequence ID" value="MQM09322.1"/>
    <property type="molecule type" value="Genomic_DNA"/>
</dbReference>
<proteinExistence type="predicted"/>
<keyword evidence="1" id="KW-0812">Transmembrane</keyword>
<evidence type="ECO:0000256" key="1">
    <source>
        <dbReference type="SAM" id="Phobius"/>
    </source>
</evidence>
<feature type="non-terminal residue" evidence="2">
    <location>
        <position position="118"/>
    </location>
</feature>
<protein>
    <submittedName>
        <fullName evidence="2">Uncharacterized protein</fullName>
    </submittedName>
</protein>
<evidence type="ECO:0000313" key="3">
    <source>
        <dbReference type="Proteomes" id="UP000652761"/>
    </source>
</evidence>
<keyword evidence="3" id="KW-1185">Reference proteome</keyword>
<name>A0A843WG75_COLES</name>
<accession>A0A843WG75</accession>
<dbReference type="Proteomes" id="UP000652761">
    <property type="component" value="Unassembled WGS sequence"/>
</dbReference>
<keyword evidence="1" id="KW-0472">Membrane</keyword>
<feature type="transmembrane region" description="Helical" evidence="1">
    <location>
        <begin position="99"/>
        <end position="116"/>
    </location>
</feature>
<sequence length="118" mass="13259">SFDRPTQYGNPIRISSVRTHHFHPPGRVGVNSTPIISLFGILDPRVACSDTLPWTWVFFKLVISTPNQIWESNKDSVSSHTSLSHTVVSEQTARQSDPYLGFWTPVLIVLILYLGLVI</sequence>
<organism evidence="2 3">
    <name type="scientific">Colocasia esculenta</name>
    <name type="common">Wild taro</name>
    <name type="synonym">Arum esculentum</name>
    <dbReference type="NCBI Taxonomy" id="4460"/>
    <lineage>
        <taxon>Eukaryota</taxon>
        <taxon>Viridiplantae</taxon>
        <taxon>Streptophyta</taxon>
        <taxon>Embryophyta</taxon>
        <taxon>Tracheophyta</taxon>
        <taxon>Spermatophyta</taxon>
        <taxon>Magnoliopsida</taxon>
        <taxon>Liliopsida</taxon>
        <taxon>Araceae</taxon>
        <taxon>Aroideae</taxon>
        <taxon>Colocasieae</taxon>
        <taxon>Colocasia</taxon>
    </lineage>
</organism>